<dbReference type="Proteomes" id="UP000008144">
    <property type="component" value="Chromosome 3"/>
</dbReference>
<dbReference type="AlphaFoldDB" id="F6Q9M9"/>
<dbReference type="PANTHER" id="PTHR11802:SF3">
    <property type="entry name" value="RETINOID-INDUCIBLE SERINE CARBOXYPEPTIDASE"/>
    <property type="match status" value="1"/>
</dbReference>
<keyword evidence="2" id="KW-0121">Carboxypeptidase</keyword>
<dbReference type="InterPro" id="IPR001563">
    <property type="entry name" value="Peptidase_S10"/>
</dbReference>
<reference evidence="8" key="3">
    <citation type="submission" date="2025-08" db="UniProtKB">
        <authorList>
            <consortium name="Ensembl"/>
        </authorList>
    </citation>
    <scope>IDENTIFICATION</scope>
</reference>
<dbReference type="PRINTS" id="PR00724">
    <property type="entry name" value="CRBOXYPTASEC"/>
</dbReference>
<evidence type="ECO:0000256" key="2">
    <source>
        <dbReference type="ARBA" id="ARBA00022645"/>
    </source>
</evidence>
<keyword evidence="6" id="KW-0325">Glycoprotein</keyword>
<keyword evidence="5" id="KW-0378">Hydrolase</keyword>
<feature type="chain" id="PRO_5003339774" description="Carboxypeptidase" evidence="7">
    <location>
        <begin position="23"/>
        <end position="454"/>
    </location>
</feature>
<reference evidence="9" key="1">
    <citation type="journal article" date="2002" name="Science">
        <title>The draft genome of Ciona intestinalis: insights into chordate and vertebrate origins.</title>
        <authorList>
            <person name="Dehal P."/>
            <person name="Satou Y."/>
            <person name="Campbell R.K."/>
            <person name="Chapman J."/>
            <person name="Degnan B."/>
            <person name="De Tomaso A."/>
            <person name="Davidson B."/>
            <person name="Di Gregorio A."/>
            <person name="Gelpke M."/>
            <person name="Goodstein D.M."/>
            <person name="Harafuji N."/>
            <person name="Hastings K.E."/>
            <person name="Ho I."/>
            <person name="Hotta K."/>
            <person name="Huang W."/>
            <person name="Kawashima T."/>
            <person name="Lemaire P."/>
            <person name="Martinez D."/>
            <person name="Meinertzhagen I.A."/>
            <person name="Necula S."/>
            <person name="Nonaka M."/>
            <person name="Putnam N."/>
            <person name="Rash S."/>
            <person name="Saiga H."/>
            <person name="Satake M."/>
            <person name="Terry A."/>
            <person name="Yamada L."/>
            <person name="Wang H.G."/>
            <person name="Awazu S."/>
            <person name="Azumi K."/>
            <person name="Boore J."/>
            <person name="Branno M."/>
            <person name="Chin-Bow S."/>
            <person name="DeSantis R."/>
            <person name="Doyle S."/>
            <person name="Francino P."/>
            <person name="Keys D.N."/>
            <person name="Haga S."/>
            <person name="Hayashi H."/>
            <person name="Hino K."/>
            <person name="Imai K.S."/>
            <person name="Inaba K."/>
            <person name="Kano S."/>
            <person name="Kobayashi K."/>
            <person name="Kobayashi M."/>
            <person name="Lee B.I."/>
            <person name="Makabe K.W."/>
            <person name="Manohar C."/>
            <person name="Matassi G."/>
            <person name="Medina M."/>
            <person name="Mochizuki Y."/>
            <person name="Mount S."/>
            <person name="Morishita T."/>
            <person name="Miura S."/>
            <person name="Nakayama A."/>
            <person name="Nishizaka S."/>
            <person name="Nomoto H."/>
            <person name="Ohta F."/>
            <person name="Oishi K."/>
            <person name="Rigoutsos I."/>
            <person name="Sano M."/>
            <person name="Sasaki A."/>
            <person name="Sasakura Y."/>
            <person name="Shoguchi E."/>
            <person name="Shin-i T."/>
            <person name="Spagnuolo A."/>
            <person name="Stainier D."/>
            <person name="Suzuki M.M."/>
            <person name="Tassy O."/>
            <person name="Takatori N."/>
            <person name="Tokuoka M."/>
            <person name="Yagi K."/>
            <person name="Yoshizaki F."/>
            <person name="Wada S."/>
            <person name="Zhang C."/>
            <person name="Hyatt P.D."/>
            <person name="Larimer F."/>
            <person name="Detter C."/>
            <person name="Doggett N."/>
            <person name="Glavina T."/>
            <person name="Hawkins T."/>
            <person name="Richardson P."/>
            <person name="Lucas S."/>
            <person name="Kohara Y."/>
            <person name="Levine M."/>
            <person name="Satoh N."/>
            <person name="Rokhsar D.S."/>
        </authorList>
    </citation>
    <scope>NUCLEOTIDE SEQUENCE [LARGE SCALE GENOMIC DNA]</scope>
</reference>
<evidence type="ECO:0000256" key="6">
    <source>
        <dbReference type="ARBA" id="ARBA00023180"/>
    </source>
</evidence>
<reference evidence="8" key="2">
    <citation type="journal article" date="2008" name="Genome Biol.">
        <title>Improved genome assembly and evidence-based global gene model set for the chordate Ciona intestinalis: new insight into intron and operon populations.</title>
        <authorList>
            <person name="Satou Y."/>
            <person name="Mineta K."/>
            <person name="Ogasawara M."/>
            <person name="Sasakura Y."/>
            <person name="Shoguchi E."/>
            <person name="Ueno K."/>
            <person name="Yamada L."/>
            <person name="Matsumoto J."/>
            <person name="Wasserscheid J."/>
            <person name="Dewar K."/>
            <person name="Wiley G.B."/>
            <person name="Macmil S.L."/>
            <person name="Roe B.A."/>
            <person name="Zeller R.W."/>
            <person name="Hastings K.E."/>
            <person name="Lemaire P."/>
            <person name="Lindquist E."/>
            <person name="Endo T."/>
            <person name="Hotta K."/>
            <person name="Inaba K."/>
        </authorList>
    </citation>
    <scope>NUCLEOTIDE SEQUENCE [LARGE SCALE GENOMIC DNA]</scope>
    <source>
        <strain evidence="8">wild type</strain>
    </source>
</reference>
<dbReference type="Pfam" id="PF00450">
    <property type="entry name" value="Peptidase_S10"/>
    <property type="match status" value="1"/>
</dbReference>
<dbReference type="SUPFAM" id="SSF53474">
    <property type="entry name" value="alpha/beta-Hydrolases"/>
    <property type="match status" value="1"/>
</dbReference>
<protein>
    <recommendedName>
        <fullName evidence="10">Carboxypeptidase</fullName>
    </recommendedName>
</protein>
<dbReference type="InParanoid" id="F6Q9M9"/>
<dbReference type="GeneTree" id="ENSGT00940000156193"/>
<name>F6Q9M9_CIOIN</name>
<dbReference type="InterPro" id="IPR029058">
    <property type="entry name" value="AB_hydrolase_fold"/>
</dbReference>
<dbReference type="Gene3D" id="3.40.50.1820">
    <property type="entry name" value="alpha/beta hydrolase"/>
    <property type="match status" value="1"/>
</dbReference>
<dbReference type="Ensembl" id="ENSCINT00000018159.3">
    <property type="protein sequence ID" value="ENSCINP00000018159.3"/>
    <property type="gene ID" value="ENSCING00000008939.3"/>
</dbReference>
<dbReference type="FunCoup" id="F6Q9M9">
    <property type="interactions" value="8"/>
</dbReference>
<keyword evidence="9" id="KW-1185">Reference proteome</keyword>
<dbReference type="GO" id="GO:0006508">
    <property type="term" value="P:proteolysis"/>
    <property type="evidence" value="ECO:0007669"/>
    <property type="project" value="UniProtKB-KW"/>
</dbReference>
<dbReference type="OMA" id="QEPKEVW"/>
<reference evidence="8" key="4">
    <citation type="submission" date="2025-09" db="UniProtKB">
        <authorList>
            <consortium name="Ensembl"/>
        </authorList>
    </citation>
    <scope>IDENTIFICATION</scope>
</reference>
<evidence type="ECO:0000256" key="1">
    <source>
        <dbReference type="ARBA" id="ARBA00009431"/>
    </source>
</evidence>
<evidence type="ECO:0000256" key="4">
    <source>
        <dbReference type="ARBA" id="ARBA00022729"/>
    </source>
</evidence>
<evidence type="ECO:0000256" key="5">
    <source>
        <dbReference type="ARBA" id="ARBA00022801"/>
    </source>
</evidence>
<evidence type="ECO:0000256" key="7">
    <source>
        <dbReference type="SAM" id="SignalP"/>
    </source>
</evidence>
<dbReference type="GO" id="GO:0004185">
    <property type="term" value="F:serine-type carboxypeptidase activity"/>
    <property type="evidence" value="ECO:0000318"/>
    <property type="project" value="GO_Central"/>
</dbReference>
<dbReference type="FunFam" id="3.40.50.1820:FF:000123">
    <property type="entry name" value="Carboxypeptidase"/>
    <property type="match status" value="1"/>
</dbReference>
<evidence type="ECO:0000256" key="3">
    <source>
        <dbReference type="ARBA" id="ARBA00022670"/>
    </source>
</evidence>
<accession>F6Q9M9</accession>
<keyword evidence="3" id="KW-0645">Protease</keyword>
<sequence length="454" mass="50035">MSYALKVLQISLFCLLCASANAGGSLSDVKSDWGYVDVRTDAHMFWWLFFHDVSYQPAFLPPLDEVPVILWLQGGPGASGTGYGNFEELGPLDLNLNRRETSWTGLGHVLFVDNPVGSGFSYVSNSNAYTTDIDQIAADMVTLLKGFYTAHPELMANPFYIMCESYGGKMAAATSLAISQEMEAGTFNINLQGTGLGDSWISPMDAVNTWGPYLYETGLLDDAGLTAVNNAAAATQSAVDAGNWVRATNLWSLTESVIMQRTDNVDFYNILSPHHATTSRSQQRNVSTLVDPELAAGYSIHVNAYQPDPLDVLMNGEVKTYLGIPASVTWGGQSNDVFSAQSGDFMKPVIDTVDQLVDTGMKVVVYNGQLDLIVDTPGQELWVKRMAWNRLSEFMSQSWKPMYAYHDPGQDTGGYSKKLDNFEFWWVLKAGHMVPADQGYYAITLLRRIETQQT</sequence>
<dbReference type="HOGENOM" id="CLU_008523_1_0_1"/>
<dbReference type="PANTHER" id="PTHR11802">
    <property type="entry name" value="SERINE PROTEASE FAMILY S10 SERINE CARBOXYPEPTIDASE"/>
    <property type="match status" value="1"/>
</dbReference>
<comment type="similarity">
    <text evidence="1">Belongs to the peptidase S10 family.</text>
</comment>
<dbReference type="EMBL" id="EAAA01001792">
    <property type="status" value="NOT_ANNOTATED_CDS"/>
    <property type="molecule type" value="Genomic_DNA"/>
</dbReference>
<proteinExistence type="inferred from homology"/>
<evidence type="ECO:0000313" key="8">
    <source>
        <dbReference type="Ensembl" id="ENSCINP00000018159.3"/>
    </source>
</evidence>
<feature type="signal peptide" evidence="7">
    <location>
        <begin position="1"/>
        <end position="22"/>
    </location>
</feature>
<keyword evidence="4 7" id="KW-0732">Signal</keyword>
<evidence type="ECO:0008006" key="10">
    <source>
        <dbReference type="Google" id="ProtNLM"/>
    </source>
</evidence>
<evidence type="ECO:0000313" key="9">
    <source>
        <dbReference type="Proteomes" id="UP000008144"/>
    </source>
</evidence>
<organism evidence="8 9">
    <name type="scientific">Ciona intestinalis</name>
    <name type="common">Transparent sea squirt</name>
    <name type="synonym">Ascidia intestinalis</name>
    <dbReference type="NCBI Taxonomy" id="7719"/>
    <lineage>
        <taxon>Eukaryota</taxon>
        <taxon>Metazoa</taxon>
        <taxon>Chordata</taxon>
        <taxon>Tunicata</taxon>
        <taxon>Ascidiacea</taxon>
        <taxon>Phlebobranchia</taxon>
        <taxon>Cionidae</taxon>
        <taxon>Ciona</taxon>
    </lineage>
</organism>